<keyword evidence="3 6" id="KW-0808">Transferase</keyword>
<dbReference type="InterPro" id="IPR029063">
    <property type="entry name" value="SAM-dependent_MTases_sf"/>
</dbReference>
<evidence type="ECO:0000313" key="6">
    <source>
        <dbReference type="EMBL" id="THJ46354.1"/>
    </source>
</evidence>
<organism evidence="6 7">
    <name type="scientific">Candidatus Frankia alpina</name>
    <dbReference type="NCBI Taxonomy" id="2699483"/>
    <lineage>
        <taxon>Bacteria</taxon>
        <taxon>Bacillati</taxon>
        <taxon>Actinomycetota</taxon>
        <taxon>Actinomycetes</taxon>
        <taxon>Frankiales</taxon>
        <taxon>Frankiaceae</taxon>
        <taxon>Frankia</taxon>
    </lineage>
</organism>
<comment type="caution">
    <text evidence="6">The sequence shown here is derived from an EMBL/GenBank/DDBJ whole genome shotgun (WGS) entry which is preliminary data.</text>
</comment>
<dbReference type="AlphaFoldDB" id="A0A4S5CK39"/>
<keyword evidence="2 6" id="KW-0489">Methyltransferase</keyword>
<dbReference type="Pfam" id="PF08241">
    <property type="entry name" value="Methyltransf_11"/>
    <property type="match status" value="1"/>
</dbReference>
<feature type="region of interest" description="Disordered" evidence="4">
    <location>
        <begin position="1"/>
        <end position="48"/>
    </location>
</feature>
<evidence type="ECO:0000256" key="1">
    <source>
        <dbReference type="ARBA" id="ARBA00008361"/>
    </source>
</evidence>
<dbReference type="PANTHER" id="PTHR44942">
    <property type="entry name" value="METHYLTRANSF_11 DOMAIN-CONTAINING PROTEIN"/>
    <property type="match status" value="1"/>
</dbReference>
<dbReference type="GO" id="GO:0008757">
    <property type="term" value="F:S-adenosylmethionine-dependent methyltransferase activity"/>
    <property type="evidence" value="ECO:0007669"/>
    <property type="project" value="InterPro"/>
</dbReference>
<reference evidence="6 7" key="1">
    <citation type="submission" date="2019-04" db="EMBL/GenBank/DDBJ databases">
        <title>Draft genome sequences for three unisolated Alnus-infective Frankia Sp+ strains, AgTrS, AiOr and AvVan, the first sequenced Frankia strains able to sporulate in-planta.</title>
        <authorList>
            <person name="Bethencourt L."/>
            <person name="Vautrin F."/>
            <person name="Taib N."/>
            <person name="Dubost A."/>
            <person name="Castro-Garcia L."/>
            <person name="Imbaud O."/>
            <person name="Abrouk D."/>
            <person name="Fournier P."/>
            <person name="Briolay J."/>
            <person name="Nguyen A."/>
            <person name="Normand P."/>
            <person name="Fernandez M.P."/>
            <person name="Brochier-Armanet C."/>
            <person name="Herrera-Belaroussi A."/>
        </authorList>
    </citation>
    <scope>NUCLEOTIDE SEQUENCE [LARGE SCALE GENOMIC DNA]</scope>
    <source>
        <strain evidence="6 7">AvVan</strain>
    </source>
</reference>
<evidence type="ECO:0000259" key="5">
    <source>
        <dbReference type="Pfam" id="PF08241"/>
    </source>
</evidence>
<sequence length="284" mass="30767">MAGPARLPSGHVPTLPPGPARSTNQEPHRHRQMAESFGADPGRYDRTRPRYPEALVGRIVAASPGLDVLDVGCGTGIAARQFQAAGCRVLGVDVDARMAQWARRSGIEAEAAAFEAWDPAGRTFDAVIAGQTWHWVDPVEGVSKAARVLRPGGQLAVFWNAGQPPPEVAEAFSAVYRRVLPDASVFHRAMPGLDGYSTLFTRAADGIRRSGAFGDPEQWRFDREQSYTRDEWLDQVPTFGGHSRFPPATLARLLAGLGAAVDAVGGAFPMRYTTVVIIATRRRR</sequence>
<dbReference type="Gene3D" id="3.40.50.150">
    <property type="entry name" value="Vaccinia Virus protein VP39"/>
    <property type="match status" value="1"/>
</dbReference>
<evidence type="ECO:0000313" key="7">
    <source>
        <dbReference type="Proteomes" id="UP000305282"/>
    </source>
</evidence>
<dbReference type="CDD" id="cd02440">
    <property type="entry name" value="AdoMet_MTases"/>
    <property type="match status" value="1"/>
</dbReference>
<dbReference type="SUPFAM" id="SSF53335">
    <property type="entry name" value="S-adenosyl-L-methionine-dependent methyltransferases"/>
    <property type="match status" value="1"/>
</dbReference>
<evidence type="ECO:0000256" key="3">
    <source>
        <dbReference type="ARBA" id="ARBA00022679"/>
    </source>
</evidence>
<evidence type="ECO:0000256" key="2">
    <source>
        <dbReference type="ARBA" id="ARBA00022603"/>
    </source>
</evidence>
<dbReference type="Proteomes" id="UP000305282">
    <property type="component" value="Unassembled WGS sequence"/>
</dbReference>
<proteinExistence type="inferred from homology"/>
<accession>A0A4S5CK39</accession>
<dbReference type="PANTHER" id="PTHR44942:SF4">
    <property type="entry name" value="METHYLTRANSFERASE TYPE 11 DOMAIN-CONTAINING PROTEIN"/>
    <property type="match status" value="1"/>
</dbReference>
<protein>
    <submittedName>
        <fullName evidence="6">Class I SAM-dependent methyltransferase</fullName>
    </submittedName>
</protein>
<dbReference type="InterPro" id="IPR013216">
    <property type="entry name" value="Methyltransf_11"/>
</dbReference>
<dbReference type="EMBL" id="SSXH01000686">
    <property type="protein sequence ID" value="THJ46354.1"/>
    <property type="molecule type" value="Genomic_DNA"/>
</dbReference>
<dbReference type="InterPro" id="IPR051052">
    <property type="entry name" value="Diverse_substrate_MTase"/>
</dbReference>
<feature type="domain" description="Methyltransferase type 11" evidence="5">
    <location>
        <begin position="69"/>
        <end position="156"/>
    </location>
</feature>
<keyword evidence="7" id="KW-1185">Reference proteome</keyword>
<evidence type="ECO:0000256" key="4">
    <source>
        <dbReference type="SAM" id="MobiDB-lite"/>
    </source>
</evidence>
<dbReference type="OrthoDB" id="9797252at2"/>
<name>A0A4S5CK39_9ACTN</name>
<comment type="similarity">
    <text evidence="1">Belongs to the methyltransferase superfamily.</text>
</comment>
<dbReference type="GO" id="GO:0032259">
    <property type="term" value="P:methylation"/>
    <property type="evidence" value="ECO:0007669"/>
    <property type="project" value="UniProtKB-KW"/>
</dbReference>
<gene>
    <name evidence="6" type="ORF">E7Y31_19660</name>
</gene>